<evidence type="ECO:0000256" key="4">
    <source>
        <dbReference type="ARBA" id="ARBA00022692"/>
    </source>
</evidence>
<evidence type="ECO:0000313" key="10">
    <source>
        <dbReference type="Proteomes" id="UP000019050"/>
    </source>
</evidence>
<dbReference type="InterPro" id="IPR003416">
    <property type="entry name" value="MgtC/SapB/SrpB/YhiD_fam"/>
</dbReference>
<feature type="transmembrane region" description="Helical" evidence="7">
    <location>
        <begin position="77"/>
        <end position="95"/>
    </location>
</feature>
<dbReference type="Proteomes" id="UP000019050">
    <property type="component" value="Unassembled WGS sequence"/>
</dbReference>
<dbReference type="PRINTS" id="PR01837">
    <property type="entry name" value="MGTCSAPBPROT"/>
</dbReference>
<name>W1Q257_ABIDE</name>
<dbReference type="EMBL" id="ACIN03000013">
    <property type="protein sequence ID" value="ESK65128.1"/>
    <property type="molecule type" value="Genomic_DNA"/>
</dbReference>
<dbReference type="STRING" id="592010.GCWU000182_001289"/>
<evidence type="ECO:0000256" key="6">
    <source>
        <dbReference type="ARBA" id="ARBA00023136"/>
    </source>
</evidence>
<feature type="domain" description="MgtC/SapB/SrpB/YhiD N-terminal" evidence="8">
    <location>
        <begin position="16"/>
        <end position="145"/>
    </location>
</feature>
<feature type="transmembrane region" description="Helical" evidence="7">
    <location>
        <begin position="126"/>
        <end position="145"/>
    </location>
</feature>
<keyword evidence="10" id="KW-1185">Reference proteome</keyword>
<dbReference type="Pfam" id="PF02308">
    <property type="entry name" value="MgtC"/>
    <property type="match status" value="1"/>
</dbReference>
<dbReference type="InterPro" id="IPR049177">
    <property type="entry name" value="MgtC_SapB_SrpB_YhiD_N"/>
</dbReference>
<feature type="transmembrane region" description="Helical" evidence="7">
    <location>
        <begin position="39"/>
        <end position="61"/>
    </location>
</feature>
<organism evidence="9 10">
    <name type="scientific">Abiotrophia defectiva ATCC 49176</name>
    <dbReference type="NCBI Taxonomy" id="592010"/>
    <lineage>
        <taxon>Bacteria</taxon>
        <taxon>Bacillati</taxon>
        <taxon>Bacillota</taxon>
        <taxon>Bacilli</taxon>
        <taxon>Lactobacillales</taxon>
        <taxon>Aerococcaceae</taxon>
        <taxon>Abiotrophia</taxon>
    </lineage>
</organism>
<dbReference type="PANTHER" id="PTHR33778">
    <property type="entry name" value="PROTEIN MGTC"/>
    <property type="match status" value="1"/>
</dbReference>
<proteinExistence type="inferred from homology"/>
<evidence type="ECO:0000256" key="1">
    <source>
        <dbReference type="ARBA" id="ARBA00004651"/>
    </source>
</evidence>
<evidence type="ECO:0000256" key="3">
    <source>
        <dbReference type="ARBA" id="ARBA00022475"/>
    </source>
</evidence>
<dbReference type="AlphaFoldDB" id="W1Q257"/>
<evidence type="ECO:0000256" key="5">
    <source>
        <dbReference type="ARBA" id="ARBA00022989"/>
    </source>
</evidence>
<protein>
    <submittedName>
        <fullName evidence="9">Mg2+ transporter-C family protein</fullName>
    </submittedName>
</protein>
<keyword evidence="5 7" id="KW-1133">Transmembrane helix</keyword>
<reference evidence="9" key="1">
    <citation type="submission" date="2013-06" db="EMBL/GenBank/DDBJ databases">
        <authorList>
            <person name="Weinstock G."/>
            <person name="Sodergren E."/>
            <person name="Clifton S."/>
            <person name="Fulton L."/>
            <person name="Fulton B."/>
            <person name="Courtney L."/>
            <person name="Fronick C."/>
            <person name="Harrison M."/>
            <person name="Strong C."/>
            <person name="Farmer C."/>
            <person name="Delahaunty K."/>
            <person name="Markovic C."/>
            <person name="Hall O."/>
            <person name="Minx P."/>
            <person name="Tomlinson C."/>
            <person name="Mitreva M."/>
            <person name="Nelson J."/>
            <person name="Hou S."/>
            <person name="Wollam A."/>
            <person name="Pepin K.H."/>
            <person name="Johnson M."/>
            <person name="Bhonagiri V."/>
            <person name="Nash W.E."/>
            <person name="Warren W."/>
            <person name="Chinwalla A."/>
            <person name="Mardis E.R."/>
            <person name="Wilson R.K."/>
        </authorList>
    </citation>
    <scope>NUCLEOTIDE SEQUENCE [LARGE SCALE GENOMIC DNA]</scope>
    <source>
        <strain evidence="9">ATCC 49176</strain>
    </source>
</reference>
<dbReference type="GO" id="GO:0005886">
    <property type="term" value="C:plasma membrane"/>
    <property type="evidence" value="ECO:0007669"/>
    <property type="project" value="UniProtKB-SubCell"/>
</dbReference>
<sequence>MRKEELMSAYVILVRLCLAILFAGVIGYDRQRKNRPAGLRTHILVCIGATAISMIQAAVFYQKINEYPQISVDQVRLLAPIVSGIGFLGAGTIVVTKQRVAGLTTAASLWTTAALGIALGMGYYEIAGLTFLGVIFSLTVIRFIVRIPDVKRLEIHYVHRVATKEFFADFFKTHHIELTDVQFDVTNVDGKKIYRNTFTIHLPKDLTHVQLIEELSTNPDIMKVRLVSINE</sequence>
<evidence type="ECO:0000259" key="8">
    <source>
        <dbReference type="Pfam" id="PF02308"/>
    </source>
</evidence>
<keyword evidence="3" id="KW-1003">Cell membrane</keyword>
<comment type="caution">
    <text evidence="9">The sequence shown here is derived from an EMBL/GenBank/DDBJ whole genome shotgun (WGS) entry which is preliminary data.</text>
</comment>
<dbReference type="PANTHER" id="PTHR33778:SF1">
    <property type="entry name" value="MAGNESIUM TRANSPORTER YHID-RELATED"/>
    <property type="match status" value="1"/>
</dbReference>
<evidence type="ECO:0000256" key="2">
    <source>
        <dbReference type="ARBA" id="ARBA00009298"/>
    </source>
</evidence>
<feature type="transmembrane region" description="Helical" evidence="7">
    <location>
        <begin position="6"/>
        <end position="27"/>
    </location>
</feature>
<evidence type="ECO:0000256" key="7">
    <source>
        <dbReference type="SAM" id="Phobius"/>
    </source>
</evidence>
<comment type="subcellular location">
    <subcellularLocation>
        <location evidence="1">Cell membrane</location>
        <topology evidence="1">Multi-pass membrane protein</topology>
    </subcellularLocation>
</comment>
<comment type="similarity">
    <text evidence="2">Belongs to the MgtC/SapB family.</text>
</comment>
<keyword evidence="6 7" id="KW-0472">Membrane</keyword>
<feature type="transmembrane region" description="Helical" evidence="7">
    <location>
        <begin position="100"/>
        <end position="120"/>
    </location>
</feature>
<accession>W1Q257</accession>
<keyword evidence="4 7" id="KW-0812">Transmembrane</keyword>
<dbReference type="HOGENOM" id="CLU_079292_0_1_9"/>
<gene>
    <name evidence="9" type="ORF">GCWU000182_001289</name>
</gene>
<dbReference type="eggNOG" id="COG1285">
    <property type="taxonomic scope" value="Bacteria"/>
</dbReference>
<evidence type="ECO:0000313" key="9">
    <source>
        <dbReference type="EMBL" id="ESK65128.1"/>
    </source>
</evidence>